<dbReference type="NCBIfam" id="TIGR04269">
    <property type="entry name" value="SAM_SPASM_FxsB"/>
    <property type="match status" value="1"/>
</dbReference>
<dbReference type="Gene3D" id="3.20.20.70">
    <property type="entry name" value="Aldolase class I"/>
    <property type="match status" value="1"/>
</dbReference>
<evidence type="ECO:0000313" key="7">
    <source>
        <dbReference type="Proteomes" id="UP000331127"/>
    </source>
</evidence>
<keyword evidence="2" id="KW-0479">Metal-binding</keyword>
<keyword evidence="4" id="KW-0411">Iron-sulfur</keyword>
<protein>
    <recommendedName>
        <fullName evidence="5">Radical SAM core domain-containing protein</fullName>
    </recommendedName>
</protein>
<dbReference type="PANTHER" id="PTHR43273:SF8">
    <property type="entry name" value="RADICAL SAM DOMAIN PROTEIN"/>
    <property type="match status" value="1"/>
</dbReference>
<feature type="domain" description="Radical SAM core" evidence="5">
    <location>
        <begin position="32"/>
        <end position="266"/>
    </location>
</feature>
<dbReference type="SFLD" id="SFLDG01072">
    <property type="entry name" value="dehydrogenase_like"/>
    <property type="match status" value="1"/>
</dbReference>
<dbReference type="GO" id="GO:0016491">
    <property type="term" value="F:oxidoreductase activity"/>
    <property type="evidence" value="ECO:0007669"/>
    <property type="project" value="InterPro"/>
</dbReference>
<dbReference type="SFLD" id="SFLDG01386">
    <property type="entry name" value="main_SPASM_domain-containing"/>
    <property type="match status" value="1"/>
</dbReference>
<proteinExistence type="predicted"/>
<keyword evidence="7" id="KW-1185">Reference proteome</keyword>
<dbReference type="InterPro" id="IPR058240">
    <property type="entry name" value="rSAM_sf"/>
</dbReference>
<evidence type="ECO:0000259" key="5">
    <source>
        <dbReference type="PROSITE" id="PS51918"/>
    </source>
</evidence>
<dbReference type="PANTHER" id="PTHR43273">
    <property type="entry name" value="ANAEROBIC SULFATASE-MATURATING ENZYME HOMOLOG ASLB-RELATED"/>
    <property type="match status" value="1"/>
</dbReference>
<dbReference type="AlphaFoldDB" id="A0A5M3X9H6"/>
<dbReference type="CDD" id="cd01335">
    <property type="entry name" value="Radical_SAM"/>
    <property type="match status" value="1"/>
</dbReference>
<gene>
    <name evidence="6" type="ORF">Amac_104270</name>
</gene>
<dbReference type="EMBL" id="BLAE01000117">
    <property type="protein sequence ID" value="GES16829.1"/>
    <property type="molecule type" value="Genomic_DNA"/>
</dbReference>
<accession>A0A5M3X9H6</accession>
<comment type="caution">
    <text evidence="6">The sequence shown here is derived from an EMBL/GenBank/DDBJ whole genome shotgun (WGS) entry which is preliminary data.</text>
</comment>
<evidence type="ECO:0000313" key="6">
    <source>
        <dbReference type="EMBL" id="GES16829.1"/>
    </source>
</evidence>
<organism evidence="6 7">
    <name type="scientific">Acrocarpospora macrocephala</name>
    <dbReference type="NCBI Taxonomy" id="150177"/>
    <lineage>
        <taxon>Bacteria</taxon>
        <taxon>Bacillati</taxon>
        <taxon>Actinomycetota</taxon>
        <taxon>Actinomycetes</taxon>
        <taxon>Streptosporangiales</taxon>
        <taxon>Streptosporangiaceae</taxon>
        <taxon>Acrocarpospora</taxon>
    </lineage>
</organism>
<dbReference type="SFLD" id="SFLDS00029">
    <property type="entry name" value="Radical_SAM"/>
    <property type="match status" value="1"/>
</dbReference>
<keyword evidence="1" id="KW-0949">S-adenosyl-L-methionine</keyword>
<dbReference type="PROSITE" id="PS51918">
    <property type="entry name" value="RADICAL_SAM"/>
    <property type="match status" value="1"/>
</dbReference>
<reference evidence="6 7" key="1">
    <citation type="submission" date="2019-10" db="EMBL/GenBank/DDBJ databases">
        <title>Whole genome shotgun sequence of Acrocarpospora macrocephala NBRC 16266.</title>
        <authorList>
            <person name="Ichikawa N."/>
            <person name="Kimura A."/>
            <person name="Kitahashi Y."/>
            <person name="Komaki H."/>
            <person name="Oguchi A."/>
        </authorList>
    </citation>
    <scope>NUCLEOTIDE SEQUENCE [LARGE SCALE GENOMIC DNA]</scope>
    <source>
        <strain evidence="6 7">NBRC 16266</strain>
    </source>
</reference>
<evidence type="ECO:0000256" key="2">
    <source>
        <dbReference type="ARBA" id="ARBA00022723"/>
    </source>
</evidence>
<evidence type="ECO:0000256" key="1">
    <source>
        <dbReference type="ARBA" id="ARBA00022691"/>
    </source>
</evidence>
<sequence>MSNNQEPTKPPSENVFPENLDVAELLASGWRPSAFRQFILKVHSRCDLACPNCYVYEMADQGWRNQPRQMSPAIVAHTADRIAEHARTHRLSDVDVILHGGEPLLAGAESLEFIVRTIRSACAEVGTRVRVSMQTNAVRLDETFLRIFSDLGIRVGVSLDGYAEAHDRTRVFAGGRGSHERVARALRLLDGPFHQIFAGILCTIDLRNDPVRTYRALLEFDPPSVDFLLPHGNWSAPPPQRDPDSAATPYADWLIRVFDEWRDAPRFRTEIRLFHEITRLLSGGASRSESVGLSPALMVVVETGGAIEQSDILKSAYQGASATGLHVLTDAFDEALRHPAVIARQIGERALAPECHACELLRVCGGGLYAHRFRPSTGFRSPSVYCPDLYRLISYISDRHARDTVRLKGRV</sequence>
<keyword evidence="3" id="KW-0408">Iron</keyword>
<dbReference type="GO" id="GO:0046872">
    <property type="term" value="F:metal ion binding"/>
    <property type="evidence" value="ECO:0007669"/>
    <property type="project" value="UniProtKB-KW"/>
</dbReference>
<dbReference type="Proteomes" id="UP000331127">
    <property type="component" value="Unassembled WGS sequence"/>
</dbReference>
<dbReference type="InterPro" id="IPR026335">
    <property type="entry name" value="rSAM_SPASM_FxsB"/>
</dbReference>
<dbReference type="SUPFAM" id="SSF102114">
    <property type="entry name" value="Radical SAM enzymes"/>
    <property type="match status" value="1"/>
</dbReference>
<dbReference type="SFLD" id="SFLDG01067">
    <property type="entry name" value="SPASM/twitch_domain_containing"/>
    <property type="match status" value="1"/>
</dbReference>
<dbReference type="InterPro" id="IPR007197">
    <property type="entry name" value="rSAM"/>
</dbReference>
<name>A0A5M3X9H6_9ACTN</name>
<dbReference type="InterPro" id="IPR023867">
    <property type="entry name" value="Sulphatase_maturase_rSAM"/>
</dbReference>
<dbReference type="Pfam" id="PF04055">
    <property type="entry name" value="Radical_SAM"/>
    <property type="match status" value="1"/>
</dbReference>
<dbReference type="RefSeq" id="WP_307729873.1">
    <property type="nucleotide sequence ID" value="NZ_BAAAHL010000066.1"/>
</dbReference>
<dbReference type="GO" id="GO:0051536">
    <property type="term" value="F:iron-sulfur cluster binding"/>
    <property type="evidence" value="ECO:0007669"/>
    <property type="project" value="UniProtKB-KW"/>
</dbReference>
<dbReference type="InterPro" id="IPR013785">
    <property type="entry name" value="Aldolase_TIM"/>
</dbReference>
<evidence type="ECO:0000256" key="3">
    <source>
        <dbReference type="ARBA" id="ARBA00023004"/>
    </source>
</evidence>
<evidence type="ECO:0000256" key="4">
    <source>
        <dbReference type="ARBA" id="ARBA00023014"/>
    </source>
</evidence>